<evidence type="ECO:0008006" key="3">
    <source>
        <dbReference type="Google" id="ProtNLM"/>
    </source>
</evidence>
<dbReference type="SUPFAM" id="SSF117396">
    <property type="entry name" value="TM1631-like"/>
    <property type="match status" value="1"/>
</dbReference>
<dbReference type="EMBL" id="BMNI01000003">
    <property type="protein sequence ID" value="GGO88958.1"/>
    <property type="molecule type" value="Genomic_DNA"/>
</dbReference>
<evidence type="ECO:0000313" key="1">
    <source>
        <dbReference type="EMBL" id="GGO88958.1"/>
    </source>
</evidence>
<accession>A0ABQ2NA83</accession>
<reference evidence="2" key="1">
    <citation type="journal article" date="2019" name="Int. J. Syst. Evol. Microbiol.">
        <title>The Global Catalogue of Microorganisms (GCM) 10K type strain sequencing project: providing services to taxonomists for standard genome sequencing and annotation.</title>
        <authorList>
            <consortium name="The Broad Institute Genomics Platform"/>
            <consortium name="The Broad Institute Genome Sequencing Center for Infectious Disease"/>
            <person name="Wu L."/>
            <person name="Ma J."/>
        </authorList>
    </citation>
    <scope>NUCLEOTIDE SEQUENCE [LARGE SCALE GENOMIC DNA]</scope>
    <source>
        <strain evidence="2">CGMCC 4.7371</strain>
    </source>
</reference>
<name>A0ABQ2NA83_9ACTN</name>
<dbReference type="Gene3D" id="3.20.20.410">
    <property type="entry name" value="Protein of unknown function UPF0759"/>
    <property type="match status" value="1"/>
</dbReference>
<sequence>MGEIRVGTSGWRYTSWRGDFYPRGLVQRRELEHLASRMSSVELNGSFYSLQRPSTYARIVAETPDDFVVAVKGSRYITHLKQLRDVEVPLANFLASGLLALGPKLGPLLWQLPPTLAYDELVARAFFGLLPRTTYELAHLAKLHDDRLAPDQVVLKPLVRRPVRHALEVRHESWLTEPALELLRAYDVGLVVADSPGRWPYSEERTSSLRYVRLHGHSELYASGYSSRSLDTWATRSRLWAAEGDDVFVYFDNDARGRAPHDAVGLLQRLAPVGVEADSA</sequence>
<dbReference type="PANTHER" id="PTHR30348:SF4">
    <property type="entry name" value="DUF72 DOMAIN-CONTAINING PROTEIN"/>
    <property type="match status" value="1"/>
</dbReference>
<keyword evidence="2" id="KW-1185">Reference proteome</keyword>
<dbReference type="PANTHER" id="PTHR30348">
    <property type="entry name" value="UNCHARACTERIZED PROTEIN YECE"/>
    <property type="match status" value="1"/>
</dbReference>
<dbReference type="InterPro" id="IPR002763">
    <property type="entry name" value="DUF72"/>
</dbReference>
<organism evidence="1 2">
    <name type="scientific">Nocardioides phosphati</name>
    <dbReference type="NCBI Taxonomy" id="1867775"/>
    <lineage>
        <taxon>Bacteria</taxon>
        <taxon>Bacillati</taxon>
        <taxon>Actinomycetota</taxon>
        <taxon>Actinomycetes</taxon>
        <taxon>Propionibacteriales</taxon>
        <taxon>Nocardioidaceae</taxon>
        <taxon>Nocardioides</taxon>
    </lineage>
</organism>
<evidence type="ECO:0000313" key="2">
    <source>
        <dbReference type="Proteomes" id="UP000655410"/>
    </source>
</evidence>
<dbReference type="RefSeq" id="WP_188783591.1">
    <property type="nucleotide sequence ID" value="NZ_BMNI01000003.1"/>
</dbReference>
<proteinExistence type="predicted"/>
<protein>
    <recommendedName>
        <fullName evidence="3">DUF72 domain-containing protein</fullName>
    </recommendedName>
</protein>
<dbReference type="Pfam" id="PF01904">
    <property type="entry name" value="DUF72"/>
    <property type="match status" value="1"/>
</dbReference>
<comment type="caution">
    <text evidence="1">The sequence shown here is derived from an EMBL/GenBank/DDBJ whole genome shotgun (WGS) entry which is preliminary data.</text>
</comment>
<dbReference type="InterPro" id="IPR036520">
    <property type="entry name" value="UPF0759_sf"/>
</dbReference>
<dbReference type="Proteomes" id="UP000655410">
    <property type="component" value="Unassembled WGS sequence"/>
</dbReference>
<gene>
    <name evidence="1" type="ORF">GCM10011584_17210</name>
</gene>